<dbReference type="EMBL" id="JBITPR010000064">
    <property type="protein sequence ID" value="MFI7875964.1"/>
    <property type="molecule type" value="Genomic_DNA"/>
</dbReference>
<keyword evidence="2" id="KW-0597">Phosphoprotein</keyword>
<organism evidence="5 6">
    <name type="scientific">Streptomyces salinarius</name>
    <dbReference type="NCBI Taxonomy" id="2762598"/>
    <lineage>
        <taxon>Bacteria</taxon>
        <taxon>Bacillati</taxon>
        <taxon>Actinomycetota</taxon>
        <taxon>Actinomycetes</taxon>
        <taxon>Kitasatosporales</taxon>
        <taxon>Streptomycetaceae</taxon>
        <taxon>Streptomyces</taxon>
    </lineage>
</organism>
<dbReference type="Proteomes" id="UP001614264">
    <property type="component" value="Unassembled WGS sequence"/>
</dbReference>
<evidence type="ECO:0000259" key="4">
    <source>
        <dbReference type="PROSITE" id="PS50075"/>
    </source>
</evidence>
<dbReference type="RefSeq" id="WP_399594945.1">
    <property type="nucleotide sequence ID" value="NZ_JBITPR010000064.1"/>
</dbReference>
<dbReference type="InterPro" id="IPR042099">
    <property type="entry name" value="ANL_N_sf"/>
</dbReference>
<feature type="domain" description="Carrier" evidence="4">
    <location>
        <begin position="715"/>
        <end position="790"/>
    </location>
</feature>
<feature type="region of interest" description="Disordered" evidence="3">
    <location>
        <begin position="787"/>
        <end position="806"/>
    </location>
</feature>
<dbReference type="PROSITE" id="PS00012">
    <property type="entry name" value="PHOSPHOPANTETHEINE"/>
    <property type="match status" value="1"/>
</dbReference>
<dbReference type="InterPro" id="IPR045851">
    <property type="entry name" value="AMP-bd_C_sf"/>
</dbReference>
<evidence type="ECO:0000313" key="6">
    <source>
        <dbReference type="Proteomes" id="UP001614264"/>
    </source>
</evidence>
<evidence type="ECO:0000256" key="3">
    <source>
        <dbReference type="SAM" id="MobiDB-lite"/>
    </source>
</evidence>
<dbReference type="InterPro" id="IPR025110">
    <property type="entry name" value="AMP-bd_C"/>
</dbReference>
<dbReference type="InterPro" id="IPR000873">
    <property type="entry name" value="AMP-dep_synth/lig_dom"/>
</dbReference>
<dbReference type="Pfam" id="PF00550">
    <property type="entry name" value="PP-binding"/>
    <property type="match status" value="1"/>
</dbReference>
<name>A0ABW8BLR0_9ACTN</name>
<dbReference type="Pfam" id="PF00501">
    <property type="entry name" value="AMP-binding"/>
    <property type="match status" value="1"/>
</dbReference>
<dbReference type="SUPFAM" id="SSF56801">
    <property type="entry name" value="Acetyl-CoA synthetase-like"/>
    <property type="match status" value="1"/>
</dbReference>
<dbReference type="PANTHER" id="PTHR45527:SF1">
    <property type="entry name" value="FATTY ACID SYNTHASE"/>
    <property type="match status" value="1"/>
</dbReference>
<keyword evidence="6" id="KW-1185">Reference proteome</keyword>
<dbReference type="Gene3D" id="3.30.300.30">
    <property type="match status" value="1"/>
</dbReference>
<reference evidence="5 6" key="1">
    <citation type="submission" date="2024-07" db="EMBL/GenBank/DDBJ databases">
        <title>Whole genome sequencing of Prodigiosin pigment-producing Streptomyces salinarius isolated from rhizosphere soil of Arachis hypogaea.</title>
        <authorList>
            <person name="Vidhya A."/>
            <person name="Ramya S."/>
        </authorList>
    </citation>
    <scope>NUCLEOTIDE SEQUENCE [LARGE SCALE GENOMIC DNA]</scope>
    <source>
        <strain evidence="5 6">VRMG2420</strain>
    </source>
</reference>
<proteinExistence type="predicted"/>
<dbReference type="PROSITE" id="PS50075">
    <property type="entry name" value="CARRIER"/>
    <property type="match status" value="1"/>
</dbReference>
<dbReference type="InterPro" id="IPR020845">
    <property type="entry name" value="AMP-binding_CS"/>
</dbReference>
<accession>A0ABW8BLR0</accession>
<feature type="region of interest" description="Disordered" evidence="3">
    <location>
        <begin position="323"/>
        <end position="342"/>
    </location>
</feature>
<dbReference type="Gene3D" id="3.40.50.12780">
    <property type="entry name" value="N-terminal domain of ligase-like"/>
    <property type="match status" value="1"/>
</dbReference>
<dbReference type="Pfam" id="PF13193">
    <property type="entry name" value="AMP-binding_C"/>
    <property type="match status" value="1"/>
</dbReference>
<dbReference type="InterPro" id="IPR006162">
    <property type="entry name" value="Ppantetheine_attach_site"/>
</dbReference>
<dbReference type="InterPro" id="IPR009081">
    <property type="entry name" value="PP-bd_ACP"/>
</dbReference>
<evidence type="ECO:0000256" key="1">
    <source>
        <dbReference type="ARBA" id="ARBA00022450"/>
    </source>
</evidence>
<comment type="caution">
    <text evidence="5">The sequence shown here is derived from an EMBL/GenBank/DDBJ whole genome shotgun (WGS) entry which is preliminary data.</text>
</comment>
<dbReference type="InterPro" id="IPR029058">
    <property type="entry name" value="AB_hydrolase_fold"/>
</dbReference>
<gene>
    <name evidence="5" type="ORF">AB4829_35895</name>
</gene>
<dbReference type="SUPFAM" id="SSF47336">
    <property type="entry name" value="ACP-like"/>
    <property type="match status" value="1"/>
</dbReference>
<dbReference type="InterPro" id="IPR036736">
    <property type="entry name" value="ACP-like_sf"/>
</dbReference>
<feature type="region of interest" description="Disordered" evidence="3">
    <location>
        <begin position="1"/>
        <end position="25"/>
    </location>
</feature>
<evidence type="ECO:0000313" key="5">
    <source>
        <dbReference type="EMBL" id="MFI7875964.1"/>
    </source>
</evidence>
<protein>
    <submittedName>
        <fullName evidence="5">Non-ribosomal peptide synthetase</fullName>
    </submittedName>
</protein>
<keyword evidence="1" id="KW-0596">Phosphopantetheine</keyword>
<sequence>MNPESTAQHEKPSTRPGLHVAGDHRAPHAAVSHVVRRRPDPDGSGTALRAAVLATMVRYCRGGRVDVADHREVRSYDVDLDSPLGELLELAATDGVPRPRAAEASVALLPVGRAPVVDATLCVQWAGEGAEEFVVASPARRHGPVAVGQFADAVRTFLEVFAEADGPSLAQMTVASVGILDAGRDAAVGRGPVLPPAGEQVHRTVARLAVEAPDRPAVEDGDVVLTYRRLAGAMLATRDRMRAAGATAHDAVAVAMDRGAGSAVAQLAAFAAECRVVLVDPTLPAARIRYMLRDSRAALVAVASPDHEVARLAASLGLATLVPDTGPAQAHPPQPEPRGGAAALPELPEHAVSHIAYTSGSTGEPKAVQLRHGPMRNTATALAEACGLSAATRGSWFCPPGVGMVEVDMFPVLAAGGTVVVAPVSVGTDPVAVQEWLLDHRISHTLQTTVVAEHLLKMAWPAKPALVSMRVAGERQRLWPPADCPFQVLNVYGSTEANVVAVCDLTELVREGAGQAGLAPPIGRPVRNVALHILDEELRPLPRHAVGELCVSGRSLSRGYLNHEAANAQRFLPNPLPGEEFPVLYRSGDLARMDGDGLVDVVGRMDDEVKIRGYRVHPGAVERELSTLPGVAACAVIAEQPDSGESRLVGYVERAPGPVGSALDSSRVRKELERLLPAYMVPSVLTFGPLPVNSNGKIDRAALRERPRAGHRHRAPASETERRLVELFAQVLGQGDVGADDHFFELGGSSLSAALLVRKAVEELGAELTMVDLMEAPTAAALALRCTPPPADRLSPRPGPASGRSS</sequence>
<dbReference type="Gene3D" id="3.40.50.1820">
    <property type="entry name" value="alpha/beta hydrolase"/>
    <property type="match status" value="1"/>
</dbReference>
<dbReference type="PANTHER" id="PTHR45527">
    <property type="entry name" value="NONRIBOSOMAL PEPTIDE SYNTHETASE"/>
    <property type="match status" value="1"/>
</dbReference>
<dbReference type="PROSITE" id="PS00455">
    <property type="entry name" value="AMP_BINDING"/>
    <property type="match status" value="1"/>
</dbReference>
<evidence type="ECO:0000256" key="2">
    <source>
        <dbReference type="ARBA" id="ARBA00022553"/>
    </source>
</evidence>